<dbReference type="STRING" id="112248.SAMN05444392_10754"/>
<dbReference type="InterPro" id="IPR020081">
    <property type="entry name" value="SsrA-bd_prot_CS"/>
</dbReference>
<evidence type="ECO:0000313" key="6">
    <source>
        <dbReference type="Proteomes" id="UP000184476"/>
    </source>
</evidence>
<keyword evidence="2 3" id="KW-0694">RNA-binding</keyword>
<dbReference type="PANTHER" id="PTHR30308">
    <property type="entry name" value="TMRNA-BINDING COMPONENT OF TRANS-TRANSLATION TAGGING COMPLEX"/>
    <property type="match status" value="1"/>
</dbReference>
<evidence type="ECO:0000256" key="3">
    <source>
        <dbReference type="HAMAP-Rule" id="MF_00023"/>
    </source>
</evidence>
<accession>A0A1M4YN80</accession>
<evidence type="ECO:0000256" key="2">
    <source>
        <dbReference type="ARBA" id="ARBA00022884"/>
    </source>
</evidence>
<dbReference type="CDD" id="cd09294">
    <property type="entry name" value="SmpB"/>
    <property type="match status" value="1"/>
</dbReference>
<dbReference type="GO" id="GO:0070929">
    <property type="term" value="P:trans-translation"/>
    <property type="evidence" value="ECO:0007669"/>
    <property type="project" value="UniProtKB-UniRule"/>
</dbReference>
<evidence type="ECO:0000256" key="1">
    <source>
        <dbReference type="ARBA" id="ARBA00022490"/>
    </source>
</evidence>
<dbReference type="NCBIfam" id="NF003843">
    <property type="entry name" value="PRK05422.1"/>
    <property type="match status" value="1"/>
</dbReference>
<dbReference type="GO" id="GO:0003723">
    <property type="term" value="F:RNA binding"/>
    <property type="evidence" value="ECO:0007669"/>
    <property type="project" value="UniProtKB-UniRule"/>
</dbReference>
<gene>
    <name evidence="3" type="primary">smpB</name>
    <name evidence="5" type="ORF">SAMN05444392_10754</name>
</gene>
<reference evidence="5 6" key="1">
    <citation type="submission" date="2016-11" db="EMBL/GenBank/DDBJ databases">
        <authorList>
            <person name="Jaros S."/>
            <person name="Januszkiewicz K."/>
            <person name="Wedrychowicz H."/>
        </authorList>
    </citation>
    <scope>NUCLEOTIDE SEQUENCE [LARGE SCALE GENOMIC DNA]</scope>
    <source>
        <strain evidence="5 6">DSM 44666</strain>
    </source>
</reference>
<evidence type="ECO:0000256" key="4">
    <source>
        <dbReference type="SAM" id="MobiDB-lite"/>
    </source>
</evidence>
<proteinExistence type="inferred from homology"/>
<dbReference type="GO" id="GO:0070930">
    <property type="term" value="P:trans-translation-dependent protein tagging"/>
    <property type="evidence" value="ECO:0007669"/>
    <property type="project" value="TreeGrafter"/>
</dbReference>
<name>A0A1M4YN80_9BACL</name>
<comment type="function">
    <text evidence="3">Required for rescue of stalled ribosomes mediated by trans-translation. Binds to transfer-messenger RNA (tmRNA), required for stable association of tmRNA with ribosomes. tmRNA and SmpB together mimic tRNA shape, replacing the anticodon stem-loop with SmpB. tmRNA is encoded by the ssrA gene; the 2 termini fold to resemble tRNA(Ala) and it encodes a 'tag peptide', a short internal open reading frame. During trans-translation Ala-aminoacylated tmRNA acts like a tRNA, entering the A-site of stalled ribosomes, displacing the stalled mRNA. The ribosome then switches to translate the ORF on the tmRNA; the nascent peptide is terminated with the 'tag peptide' encoded by the tmRNA and targeted for degradation. The ribosome is freed to recommence translation, which seems to be the essential function of trans-translation.</text>
</comment>
<dbReference type="AlphaFoldDB" id="A0A1M4YN80"/>
<comment type="subcellular location">
    <subcellularLocation>
        <location evidence="3">Cytoplasm</location>
    </subcellularLocation>
    <text evidence="3">The tmRNA-SmpB complex associates with stalled 70S ribosomes.</text>
</comment>
<dbReference type="Proteomes" id="UP000184476">
    <property type="component" value="Unassembled WGS sequence"/>
</dbReference>
<evidence type="ECO:0000313" key="5">
    <source>
        <dbReference type="EMBL" id="SHF07264.1"/>
    </source>
</evidence>
<comment type="similarity">
    <text evidence="3">Belongs to the SmpB family.</text>
</comment>
<dbReference type="NCBIfam" id="TIGR00086">
    <property type="entry name" value="smpB"/>
    <property type="match status" value="1"/>
</dbReference>
<dbReference type="GO" id="GO:0005829">
    <property type="term" value="C:cytosol"/>
    <property type="evidence" value="ECO:0007669"/>
    <property type="project" value="TreeGrafter"/>
</dbReference>
<dbReference type="EMBL" id="FQVL01000007">
    <property type="protein sequence ID" value="SHF07264.1"/>
    <property type="molecule type" value="Genomic_DNA"/>
</dbReference>
<dbReference type="SUPFAM" id="SSF74982">
    <property type="entry name" value="Small protein B (SmpB)"/>
    <property type="match status" value="1"/>
</dbReference>
<dbReference type="PANTHER" id="PTHR30308:SF2">
    <property type="entry name" value="SSRA-BINDING PROTEIN"/>
    <property type="match status" value="1"/>
</dbReference>
<organism evidence="5 6">
    <name type="scientific">Seinonella peptonophila</name>
    <dbReference type="NCBI Taxonomy" id="112248"/>
    <lineage>
        <taxon>Bacteria</taxon>
        <taxon>Bacillati</taxon>
        <taxon>Bacillota</taxon>
        <taxon>Bacilli</taxon>
        <taxon>Bacillales</taxon>
        <taxon>Thermoactinomycetaceae</taxon>
        <taxon>Seinonella</taxon>
    </lineage>
</organism>
<dbReference type="Gene3D" id="2.40.280.10">
    <property type="match status" value="1"/>
</dbReference>
<dbReference type="HAMAP" id="MF_00023">
    <property type="entry name" value="SmpB"/>
    <property type="match status" value="1"/>
</dbReference>
<dbReference type="InterPro" id="IPR023620">
    <property type="entry name" value="SmpB"/>
</dbReference>
<dbReference type="PROSITE" id="PS01317">
    <property type="entry name" value="SSRP"/>
    <property type="match status" value="1"/>
</dbReference>
<protein>
    <recommendedName>
        <fullName evidence="3">SsrA-binding protein</fullName>
    </recommendedName>
    <alternativeName>
        <fullName evidence="3">Small protein B</fullName>
    </alternativeName>
</protein>
<keyword evidence="1 3" id="KW-0963">Cytoplasm</keyword>
<feature type="region of interest" description="Disordered" evidence="4">
    <location>
        <begin position="130"/>
        <end position="149"/>
    </location>
</feature>
<dbReference type="InterPro" id="IPR000037">
    <property type="entry name" value="SsrA-bd_prot"/>
</dbReference>
<dbReference type="OrthoDB" id="9805462at2"/>
<dbReference type="Pfam" id="PF01668">
    <property type="entry name" value="SmpB"/>
    <property type="match status" value="1"/>
</dbReference>
<keyword evidence="6" id="KW-1185">Reference proteome</keyword>
<sequence>MKVVARNRKARHDYQIEETYEAGIVLTGTEIKSIRQGRVNLQDSYVRIDRGEALLIGMHISPFEQGNRFNVDPTRTRKLLLHRKEIDKLYGQIKMKGLTLIPLDVHLRNGFAKVEIGLARGKKLYDKRQTAAKRDADRELRRKVKERYQ</sequence>